<keyword evidence="1" id="KW-0472">Membrane</keyword>
<evidence type="ECO:0000313" key="2">
    <source>
        <dbReference type="EMBL" id="PLB35790.1"/>
    </source>
</evidence>
<feature type="transmembrane region" description="Helical" evidence="1">
    <location>
        <begin position="46"/>
        <end position="68"/>
    </location>
</feature>
<evidence type="ECO:0000256" key="1">
    <source>
        <dbReference type="SAM" id="Phobius"/>
    </source>
</evidence>
<reference evidence="2 3" key="1">
    <citation type="submission" date="2017-12" db="EMBL/GenBank/DDBJ databases">
        <authorList>
            <consortium name="DOE Joint Genome Institute"/>
            <person name="Haridas S."/>
            <person name="Kjaerbolling I."/>
            <person name="Vesth T.C."/>
            <person name="Frisvad J.C."/>
            <person name="Nybo J.L."/>
            <person name="Theobald S."/>
            <person name="Kuo A."/>
            <person name="Bowyer P."/>
            <person name="Matsuda Y."/>
            <person name="Mondo S."/>
            <person name="Lyhne E.K."/>
            <person name="Kogle M.E."/>
            <person name="Clum A."/>
            <person name="Lipzen A."/>
            <person name="Salamov A."/>
            <person name="Ngan C.Y."/>
            <person name="Daum C."/>
            <person name="Chiniquy J."/>
            <person name="Barry K."/>
            <person name="LaButti K."/>
            <person name="Simmons B.A."/>
            <person name="Magnuson J.K."/>
            <person name="Mortensen U.H."/>
            <person name="Larsen T.O."/>
            <person name="Grigoriev I.V."/>
            <person name="Baker S.E."/>
            <person name="Andersen M.R."/>
            <person name="Nordberg H.P."/>
            <person name="Cantor M.N."/>
            <person name="Hua S.X."/>
        </authorList>
    </citation>
    <scope>NUCLEOTIDE SEQUENCE [LARGE SCALE GENOMIC DNA]</scope>
    <source>
        <strain evidence="2 3">CBS 102.13</strain>
    </source>
</reference>
<proteinExistence type="predicted"/>
<keyword evidence="1" id="KW-1133">Transmembrane helix</keyword>
<evidence type="ECO:0000313" key="3">
    <source>
        <dbReference type="Proteomes" id="UP000234585"/>
    </source>
</evidence>
<keyword evidence="3" id="KW-1185">Reference proteome</keyword>
<dbReference type="RefSeq" id="XP_024669802.1">
    <property type="nucleotide sequence ID" value="XM_024813563.1"/>
</dbReference>
<name>A0A2I2F565_ASPCN</name>
<protein>
    <submittedName>
        <fullName evidence="2">Uncharacterized protein</fullName>
    </submittedName>
</protein>
<gene>
    <name evidence="2" type="ORF">BDW47DRAFT_109834</name>
</gene>
<feature type="transmembrane region" description="Helical" evidence="1">
    <location>
        <begin position="9"/>
        <end position="26"/>
    </location>
</feature>
<keyword evidence="1" id="KW-0812">Transmembrane</keyword>
<dbReference type="AlphaFoldDB" id="A0A2I2F565"/>
<accession>A0A2I2F565</accession>
<sequence length="91" mass="10509">MISISHGELAAFFVYTVAFWGLLWFFESLHFHILEQHGSVPLYLSFFWSSSFPLVFFWGFSFLSLTIVANQSWRGSDAGTRRSRLSFCVEG</sequence>
<dbReference type="EMBL" id="KZ559158">
    <property type="protein sequence ID" value="PLB35790.1"/>
    <property type="molecule type" value="Genomic_DNA"/>
</dbReference>
<organism evidence="2 3">
    <name type="scientific">Aspergillus candidus</name>
    <dbReference type="NCBI Taxonomy" id="41067"/>
    <lineage>
        <taxon>Eukaryota</taxon>
        <taxon>Fungi</taxon>
        <taxon>Dikarya</taxon>
        <taxon>Ascomycota</taxon>
        <taxon>Pezizomycotina</taxon>
        <taxon>Eurotiomycetes</taxon>
        <taxon>Eurotiomycetidae</taxon>
        <taxon>Eurotiales</taxon>
        <taxon>Aspergillaceae</taxon>
        <taxon>Aspergillus</taxon>
        <taxon>Aspergillus subgen. Circumdati</taxon>
    </lineage>
</organism>
<dbReference type="Proteomes" id="UP000234585">
    <property type="component" value="Unassembled WGS sequence"/>
</dbReference>
<dbReference type="GeneID" id="36520723"/>